<accession>A0A6N4V375</accession>
<reference evidence="2 3" key="1">
    <citation type="journal article" date="2019" name="Emerg. Microbes Infect.">
        <title>Comprehensive subspecies identification of 175 nontuberculous mycobacteria species based on 7547 genomic profiles.</title>
        <authorList>
            <person name="Matsumoto Y."/>
            <person name="Kinjo T."/>
            <person name="Motooka D."/>
            <person name="Nabeya D."/>
            <person name="Jung N."/>
            <person name="Uechi K."/>
            <person name="Horii T."/>
            <person name="Iida T."/>
            <person name="Fujita J."/>
            <person name="Nakamura S."/>
        </authorList>
    </citation>
    <scope>NUCLEOTIDE SEQUENCE [LARGE SCALE GENOMIC DNA]</scope>
    <source>
        <strain evidence="2 3">JCM 12272</strain>
    </source>
</reference>
<organism evidence="2 3">
    <name type="scientific">Mycolicibacterium alvei</name>
    <dbReference type="NCBI Taxonomy" id="67081"/>
    <lineage>
        <taxon>Bacteria</taxon>
        <taxon>Bacillati</taxon>
        <taxon>Actinomycetota</taxon>
        <taxon>Actinomycetes</taxon>
        <taxon>Mycobacteriales</taxon>
        <taxon>Mycobacteriaceae</taxon>
        <taxon>Mycolicibacterium</taxon>
    </lineage>
</organism>
<protein>
    <recommendedName>
        <fullName evidence="4">FAD-binding domain-containing protein</fullName>
    </recommendedName>
</protein>
<proteinExistence type="predicted"/>
<evidence type="ECO:0000256" key="1">
    <source>
        <dbReference type="SAM" id="MobiDB-lite"/>
    </source>
</evidence>
<evidence type="ECO:0008006" key="4">
    <source>
        <dbReference type="Google" id="ProtNLM"/>
    </source>
</evidence>
<evidence type="ECO:0000313" key="2">
    <source>
        <dbReference type="EMBL" id="BBX30357.1"/>
    </source>
</evidence>
<dbReference type="InterPro" id="IPR036188">
    <property type="entry name" value="FAD/NAD-bd_sf"/>
</dbReference>
<gene>
    <name evidence="2" type="ORF">MALV_54820</name>
</gene>
<sequence length="107" mass="11142">MGAQTLDARDGEVRVRLSDGSVRAVAAVIGADGVDSTVARHLNGPLERRYAGYTAWRGVADHAIDPELAGETMAPGWRPATCPSAPTTRTGSPPNGLRRDTGTATES</sequence>
<dbReference type="AlphaFoldDB" id="A0A6N4V375"/>
<dbReference type="Gene3D" id="3.50.50.60">
    <property type="entry name" value="FAD/NAD(P)-binding domain"/>
    <property type="match status" value="1"/>
</dbReference>
<name>A0A6N4V375_9MYCO</name>
<keyword evidence="3" id="KW-1185">Reference proteome</keyword>
<feature type="region of interest" description="Disordered" evidence="1">
    <location>
        <begin position="71"/>
        <end position="107"/>
    </location>
</feature>
<evidence type="ECO:0000313" key="3">
    <source>
        <dbReference type="Proteomes" id="UP000466906"/>
    </source>
</evidence>
<feature type="compositionally biased region" description="Polar residues" evidence="1">
    <location>
        <begin position="84"/>
        <end position="93"/>
    </location>
</feature>
<dbReference type="SUPFAM" id="SSF51905">
    <property type="entry name" value="FAD/NAD(P)-binding domain"/>
    <property type="match status" value="1"/>
</dbReference>
<dbReference type="EMBL" id="AP022565">
    <property type="protein sequence ID" value="BBX30357.1"/>
    <property type="molecule type" value="Genomic_DNA"/>
</dbReference>
<dbReference type="Proteomes" id="UP000466906">
    <property type="component" value="Chromosome"/>
</dbReference>
<dbReference type="KEGG" id="malv:MALV_54820"/>
<dbReference type="Gene3D" id="3.30.9.30">
    <property type="match status" value="1"/>
</dbReference>